<dbReference type="SUPFAM" id="SSF52540">
    <property type="entry name" value="P-loop containing nucleoside triphosphate hydrolases"/>
    <property type="match status" value="1"/>
</dbReference>
<dbReference type="AlphaFoldDB" id="A0A852V4W8"/>
<accession>A0A852V4W8</accession>
<comment type="caution">
    <text evidence="6">The sequence shown here is derived from an EMBL/GenBank/DDBJ whole genome shotgun (WGS) entry which is preliminary data.</text>
</comment>
<keyword evidence="7" id="KW-1185">Reference proteome</keyword>
<evidence type="ECO:0000313" key="6">
    <source>
        <dbReference type="EMBL" id="NYF42234.1"/>
    </source>
</evidence>
<feature type="repeat" description="WD" evidence="3">
    <location>
        <begin position="729"/>
        <end position="762"/>
    </location>
</feature>
<evidence type="ECO:0000256" key="2">
    <source>
        <dbReference type="ARBA" id="ARBA00022737"/>
    </source>
</evidence>
<name>A0A852V4W8_9ACTN</name>
<dbReference type="SMART" id="SM00320">
    <property type="entry name" value="WD40"/>
    <property type="match status" value="9"/>
</dbReference>
<gene>
    <name evidence="6" type="ORF">HDA43_004435</name>
</gene>
<dbReference type="Proteomes" id="UP000576393">
    <property type="component" value="Unassembled WGS sequence"/>
</dbReference>
<dbReference type="PROSITE" id="PS50082">
    <property type="entry name" value="WD_REPEATS_2"/>
    <property type="match status" value="7"/>
</dbReference>
<protein>
    <submittedName>
        <fullName evidence="6">WD40 repeat protein</fullName>
    </submittedName>
</protein>
<dbReference type="InterPro" id="IPR011047">
    <property type="entry name" value="Quinoprotein_ADH-like_sf"/>
</dbReference>
<dbReference type="CDD" id="cd00200">
    <property type="entry name" value="WD40"/>
    <property type="match status" value="1"/>
</dbReference>
<reference evidence="6 7" key="1">
    <citation type="submission" date="2020-07" db="EMBL/GenBank/DDBJ databases">
        <title>Sequencing the genomes of 1000 actinobacteria strains.</title>
        <authorList>
            <person name="Klenk H.-P."/>
        </authorList>
    </citation>
    <scope>NUCLEOTIDE SEQUENCE [LARGE SCALE GENOMIC DNA]</scope>
    <source>
        <strain evidence="6 7">DSM 45763</strain>
    </source>
</reference>
<dbReference type="InterPro" id="IPR001680">
    <property type="entry name" value="WD40_rpt"/>
</dbReference>
<feature type="repeat" description="WD" evidence="3">
    <location>
        <begin position="587"/>
        <end position="621"/>
    </location>
</feature>
<dbReference type="SUPFAM" id="SSF50998">
    <property type="entry name" value="Quinoprotein alcohol dehydrogenase-like"/>
    <property type="match status" value="1"/>
</dbReference>
<dbReference type="PROSITE" id="PS00678">
    <property type="entry name" value="WD_REPEATS_1"/>
    <property type="match status" value="5"/>
</dbReference>
<organism evidence="6 7">
    <name type="scientific">Streptosporangium sandarakinum</name>
    <dbReference type="NCBI Taxonomy" id="1260955"/>
    <lineage>
        <taxon>Bacteria</taxon>
        <taxon>Bacillati</taxon>
        <taxon>Actinomycetota</taxon>
        <taxon>Actinomycetes</taxon>
        <taxon>Streptosporangiales</taxon>
        <taxon>Streptosporangiaceae</taxon>
        <taxon>Streptosporangium</taxon>
    </lineage>
</organism>
<dbReference type="Pfam" id="PF00400">
    <property type="entry name" value="WD40"/>
    <property type="match status" value="8"/>
</dbReference>
<dbReference type="PANTHER" id="PTHR19879">
    <property type="entry name" value="TRANSCRIPTION INITIATION FACTOR TFIID"/>
    <property type="match status" value="1"/>
</dbReference>
<dbReference type="InterPro" id="IPR015943">
    <property type="entry name" value="WD40/YVTN_repeat-like_dom_sf"/>
</dbReference>
<dbReference type="EMBL" id="JACCCO010000002">
    <property type="protein sequence ID" value="NYF42234.1"/>
    <property type="molecule type" value="Genomic_DNA"/>
</dbReference>
<dbReference type="PROSITE" id="PS50294">
    <property type="entry name" value="WD_REPEATS_REGION"/>
    <property type="match status" value="2"/>
</dbReference>
<feature type="repeat" description="WD" evidence="3">
    <location>
        <begin position="785"/>
        <end position="810"/>
    </location>
</feature>
<dbReference type="InterPro" id="IPR049052">
    <property type="entry name" value="nSTAND1"/>
</dbReference>
<feature type="repeat" description="WD" evidence="3">
    <location>
        <begin position="648"/>
        <end position="672"/>
    </location>
</feature>
<feature type="repeat" description="WD" evidence="3">
    <location>
        <begin position="864"/>
        <end position="905"/>
    </location>
</feature>
<keyword evidence="1 3" id="KW-0853">WD repeat</keyword>
<dbReference type="Pfam" id="PF20703">
    <property type="entry name" value="nSTAND1"/>
    <property type="match status" value="1"/>
</dbReference>
<proteinExistence type="predicted"/>
<dbReference type="InterPro" id="IPR019775">
    <property type="entry name" value="WD40_repeat_CS"/>
</dbReference>
<feature type="domain" description="Novel STAND NTPase 1" evidence="5">
    <location>
        <begin position="65"/>
        <end position="458"/>
    </location>
</feature>
<dbReference type="PANTHER" id="PTHR19879:SF9">
    <property type="entry name" value="TRANSCRIPTION INITIATION FACTOR TFIID SUBUNIT 5"/>
    <property type="match status" value="1"/>
</dbReference>
<dbReference type="InterPro" id="IPR027417">
    <property type="entry name" value="P-loop_NTPase"/>
</dbReference>
<keyword evidence="2" id="KW-0677">Repeat</keyword>
<evidence type="ECO:0000256" key="4">
    <source>
        <dbReference type="SAM" id="MobiDB-lite"/>
    </source>
</evidence>
<feature type="repeat" description="WD" evidence="3">
    <location>
        <begin position="684"/>
        <end position="716"/>
    </location>
</feature>
<feature type="region of interest" description="Disordered" evidence="4">
    <location>
        <begin position="629"/>
        <end position="653"/>
    </location>
</feature>
<evidence type="ECO:0000256" key="1">
    <source>
        <dbReference type="ARBA" id="ARBA00022574"/>
    </source>
</evidence>
<evidence type="ECO:0000256" key="3">
    <source>
        <dbReference type="PROSITE-ProRule" id="PRU00221"/>
    </source>
</evidence>
<evidence type="ECO:0000313" key="7">
    <source>
        <dbReference type="Proteomes" id="UP000576393"/>
    </source>
</evidence>
<dbReference type="PRINTS" id="PR00320">
    <property type="entry name" value="GPROTEINBRPT"/>
</dbReference>
<dbReference type="Gene3D" id="2.130.10.10">
    <property type="entry name" value="YVTN repeat-like/Quinoprotein amine dehydrogenase"/>
    <property type="match status" value="4"/>
</dbReference>
<feature type="repeat" description="WD" evidence="3">
    <location>
        <begin position="945"/>
        <end position="979"/>
    </location>
</feature>
<dbReference type="RefSeq" id="WP_179824682.1">
    <property type="nucleotide sequence ID" value="NZ_JACCCO010000002.1"/>
</dbReference>
<sequence length="1000" mass="108293">MSRAQPPLPEEEAAGSGMVRAGDEVIHFNVRADGNSRVYQAEVQQFFLTSGKAPPGAVSTITTCPYPGLSGFDRRYADWFFGRGSLLSELIARLDRRQVSGGIQVVEGKSGAGKSSLLQAGLLRELDLDRVPGSSRWHKCVFTPSNRPVEALTEQLAQVTGTEDPDEWTCRLAAADGPRLVVVIDQFEELFTLCDDEEQRRRFVQLIVGLSGCRDGRRPAALVVIGVRADFYPALSDHPELRSAFHDGSLRVGAMSEAELREAVLRPAEKVGLSIERGLVELLFADLGVTSGETGPGSYEEGRLPLLAHALRTTWQQRDGDTLTVDGYKQTGRIYGALAKTADQVYDRLPPEGGRLAERLLVRLVKVGEQSEDARRRILYDELVATSGDPPLAAAVVDQFTSARLLTRHRDTVEITHEALLRDWPRLHTWLNTDRIGRLSRQKLEEAASTWEKQDRDPSFLYRGANLEQTREIDPAELSTAARAFLTASRESDLRERRIRFAAKITIAVLVLILLATTGVVIWQGLEAAQQRDMARASRIMVEADRQRESDASLSAQLALAAHRVKADDDTFTRVISEANSALPTPLLGHADVVNSITYRPDGRVLASAGDDLTIRLWDLSDPARPVPLGRPIGVPGAARRERSPQPMVFSPDGHTLIGSAGDETIRAWDVSDPARPVPLGRPITGNGRGVTAMALSPDGRTLASGDDVAIRLWDVTDMARPLPLGRPLTGHAHVIDALTFVADGHALAGADGQTIRLWNLDRPARPTLLGVMKHTGVKDLASVGETLASAGEDETIRLWNISRPERQLITEAGRLTVEGPGGPSAIALSPDGRTLAVADSGSRSIVLWDVSDPARPTRLSPSLTGHTSGASSLAFGPDGRTLASASYDRSLLLWNLPGSRLAIEGSAMAFGPGGRMLASLHDIGSLRLWDVPDQGSPRPRGRPLRSQARGIDAVAMSPDGRMLAICDSDGHTVLWDLSDPAKACLIIRRGGARAAGKRW</sequence>
<evidence type="ECO:0000259" key="5">
    <source>
        <dbReference type="Pfam" id="PF20703"/>
    </source>
</evidence>
<dbReference type="InterPro" id="IPR020472">
    <property type="entry name" value="WD40_PAC1"/>
</dbReference>